<organism evidence="2">
    <name type="scientific">Strombidium inclinatum</name>
    <dbReference type="NCBI Taxonomy" id="197538"/>
    <lineage>
        <taxon>Eukaryota</taxon>
        <taxon>Sar</taxon>
        <taxon>Alveolata</taxon>
        <taxon>Ciliophora</taxon>
        <taxon>Intramacronucleata</taxon>
        <taxon>Spirotrichea</taxon>
        <taxon>Oligotrichia</taxon>
        <taxon>Strombidiidae</taxon>
        <taxon>Strombidium</taxon>
    </lineage>
</organism>
<reference evidence="2" key="1">
    <citation type="submission" date="2021-01" db="EMBL/GenBank/DDBJ databases">
        <authorList>
            <person name="Corre E."/>
            <person name="Pelletier E."/>
            <person name="Niang G."/>
            <person name="Scheremetjew M."/>
            <person name="Finn R."/>
            <person name="Kale V."/>
            <person name="Holt S."/>
            <person name="Cochrane G."/>
            <person name="Meng A."/>
            <person name="Brown T."/>
            <person name="Cohen L."/>
        </authorList>
    </citation>
    <scope>NUCLEOTIDE SEQUENCE</scope>
    <source>
        <strain evidence="2">S3</strain>
    </source>
</reference>
<accession>A0A7S3MYA3</accession>
<dbReference type="EMBL" id="HBIH01012096">
    <property type="protein sequence ID" value="CAE0324385.1"/>
    <property type="molecule type" value="Transcribed_RNA"/>
</dbReference>
<name>A0A7S3MYA3_9SPIT</name>
<evidence type="ECO:0000313" key="2">
    <source>
        <dbReference type="EMBL" id="CAE0324385.1"/>
    </source>
</evidence>
<dbReference type="AlphaFoldDB" id="A0A7S3MYA3"/>
<protein>
    <submittedName>
        <fullName evidence="2">Uncharacterized protein</fullName>
    </submittedName>
</protein>
<feature type="transmembrane region" description="Helical" evidence="1">
    <location>
        <begin position="29"/>
        <end position="52"/>
    </location>
</feature>
<keyword evidence="1" id="KW-1133">Transmembrane helix</keyword>
<keyword evidence="1" id="KW-0812">Transmembrane</keyword>
<evidence type="ECO:0000256" key="1">
    <source>
        <dbReference type="SAM" id="Phobius"/>
    </source>
</evidence>
<sequence>MVKNVPSITNKLNFAKTTTGQGSSLRSKLVFMSVLPIIFLADGNGGIHMLGFTKTTPKQEFKAKPDFITGKLFVAQRQAAPLAFK</sequence>
<gene>
    <name evidence="2" type="ORF">SINC0208_LOCUS4976</name>
</gene>
<proteinExistence type="predicted"/>
<keyword evidence="1" id="KW-0472">Membrane</keyword>